<keyword evidence="2" id="KW-0560">Oxidoreductase</keyword>
<dbReference type="InterPro" id="IPR036291">
    <property type="entry name" value="NAD(P)-bd_dom_sf"/>
</dbReference>
<organism evidence="4 5">
    <name type="scientific">Rhododendron simsii</name>
    <name type="common">Sims's rhododendron</name>
    <dbReference type="NCBI Taxonomy" id="118357"/>
    <lineage>
        <taxon>Eukaryota</taxon>
        <taxon>Viridiplantae</taxon>
        <taxon>Streptophyta</taxon>
        <taxon>Embryophyta</taxon>
        <taxon>Tracheophyta</taxon>
        <taxon>Spermatophyta</taxon>
        <taxon>Magnoliopsida</taxon>
        <taxon>eudicotyledons</taxon>
        <taxon>Gunneridae</taxon>
        <taxon>Pentapetalae</taxon>
        <taxon>asterids</taxon>
        <taxon>Ericales</taxon>
        <taxon>Ericaceae</taxon>
        <taxon>Ericoideae</taxon>
        <taxon>Rhodoreae</taxon>
        <taxon>Rhododendron</taxon>
    </lineage>
</organism>
<evidence type="ECO:0000256" key="1">
    <source>
        <dbReference type="ARBA" id="ARBA00022857"/>
    </source>
</evidence>
<dbReference type="GO" id="GO:0016616">
    <property type="term" value="F:oxidoreductase activity, acting on the CH-OH group of donors, NAD or NADP as acceptor"/>
    <property type="evidence" value="ECO:0007669"/>
    <property type="project" value="UniProtKB-ARBA"/>
</dbReference>
<dbReference type="InterPro" id="IPR045000">
    <property type="entry name" value="TR"/>
</dbReference>
<evidence type="ECO:0000256" key="3">
    <source>
        <dbReference type="SAM" id="Phobius"/>
    </source>
</evidence>
<evidence type="ECO:0000256" key="2">
    <source>
        <dbReference type="ARBA" id="ARBA00023002"/>
    </source>
</evidence>
<keyword evidence="3" id="KW-0812">Transmembrane</keyword>
<dbReference type="FunFam" id="3.40.50.720:FF:000084">
    <property type="entry name" value="Short-chain dehydrogenase reductase"/>
    <property type="match status" value="1"/>
</dbReference>
<dbReference type="OrthoDB" id="417891at2759"/>
<comment type="caution">
    <text evidence="4">The sequence shown here is derived from an EMBL/GenBank/DDBJ whole genome shotgun (WGS) entry which is preliminary data.</text>
</comment>
<dbReference type="SUPFAM" id="SSF51735">
    <property type="entry name" value="NAD(P)-binding Rossmann-fold domains"/>
    <property type="match status" value="1"/>
</dbReference>
<proteinExistence type="predicted"/>
<dbReference type="EMBL" id="WJXA01000001">
    <property type="protein sequence ID" value="KAF7152161.1"/>
    <property type="molecule type" value="Genomic_DNA"/>
</dbReference>
<dbReference type="PANTHER" id="PTHR42898:SF2">
    <property type="entry name" value="ENOYL-(ACYL CARRIER) REDUCTASE"/>
    <property type="match status" value="1"/>
</dbReference>
<dbReference type="Gene3D" id="3.40.50.720">
    <property type="entry name" value="NAD(P)-binding Rossmann-like Domain"/>
    <property type="match status" value="1"/>
</dbReference>
<dbReference type="Proteomes" id="UP000626092">
    <property type="component" value="Unassembled WGS sequence"/>
</dbReference>
<feature type="transmembrane region" description="Helical" evidence="3">
    <location>
        <begin position="164"/>
        <end position="187"/>
    </location>
</feature>
<dbReference type="PANTHER" id="PTHR42898">
    <property type="entry name" value="TROPINONE REDUCTASE"/>
    <property type="match status" value="1"/>
</dbReference>
<keyword evidence="5" id="KW-1185">Reference proteome</keyword>
<keyword evidence="3" id="KW-0472">Membrane</keyword>
<accession>A0A834HCU3</accession>
<dbReference type="PRINTS" id="PR00081">
    <property type="entry name" value="GDHRDH"/>
</dbReference>
<dbReference type="InterPro" id="IPR002347">
    <property type="entry name" value="SDR_fam"/>
</dbReference>
<name>A0A834HCU3_RHOSS</name>
<evidence type="ECO:0008006" key="6">
    <source>
        <dbReference type="Google" id="ProtNLM"/>
    </source>
</evidence>
<reference evidence="4" key="1">
    <citation type="submission" date="2019-11" db="EMBL/GenBank/DDBJ databases">
        <authorList>
            <person name="Liu Y."/>
            <person name="Hou J."/>
            <person name="Li T.-Q."/>
            <person name="Guan C.-H."/>
            <person name="Wu X."/>
            <person name="Wu H.-Z."/>
            <person name="Ling F."/>
            <person name="Zhang R."/>
            <person name="Shi X.-G."/>
            <person name="Ren J.-P."/>
            <person name="Chen E.-F."/>
            <person name="Sun J.-M."/>
        </authorList>
    </citation>
    <scope>NUCLEOTIDE SEQUENCE</scope>
    <source>
        <strain evidence="4">Adult_tree_wgs_1</strain>
        <tissue evidence="4">Leaves</tissue>
    </source>
</reference>
<gene>
    <name evidence="4" type="ORF">RHSIM_Rhsim01G0232300</name>
</gene>
<dbReference type="AlphaFoldDB" id="A0A834HCU3"/>
<keyword evidence="1" id="KW-0521">NADP</keyword>
<keyword evidence="3" id="KW-1133">Transmembrane helix</keyword>
<evidence type="ECO:0000313" key="5">
    <source>
        <dbReference type="Proteomes" id="UP000626092"/>
    </source>
</evidence>
<protein>
    <recommendedName>
        <fullName evidence="6">Tropinone reductase</fullName>
    </recommendedName>
</protein>
<dbReference type="Pfam" id="PF00106">
    <property type="entry name" value="adh_short"/>
    <property type="match status" value="1"/>
</dbReference>
<evidence type="ECO:0000313" key="4">
    <source>
        <dbReference type="EMBL" id="KAF7152161.1"/>
    </source>
</evidence>
<sequence>MDTPVSWPNYGKHCLNFVLMSESRSLVGLGPSSPSSPLGLPLKNAHGFQSLKSTSHRFSPTLCSIKTVPHPNPSSINRWSLDGATALVTGGTRGIGRAVVAELAGLGATVHTCARNGTELDKCLRGWEEEGFRVSGSVCDVSFRDQREELVDTVSSVFNGNLNILVGLFIYFFLSFIFQLGIVVFSLSHENAVALFVCYLINNVGTNIRKPMVEFTSEEFAKLFATNFESVFHMSQLAYPLLKASGAGSVVFTSSVSGFVSLKSMSVHGATKGAINQLTKNLACEWAEDNIRSNAVAPWYIRTSMVEQVLSNKEYLEEVYSRTPLGRLGDPTEVSSLVAFLCLPASSYITGQIICVDGGMSINGFYPRHD</sequence>
<dbReference type="Pfam" id="PF13561">
    <property type="entry name" value="adh_short_C2"/>
    <property type="match status" value="1"/>
</dbReference>